<dbReference type="EMBL" id="HG994366">
    <property type="protein sequence ID" value="CAF1910316.1"/>
    <property type="molecule type" value="Genomic_DNA"/>
</dbReference>
<evidence type="ECO:0000256" key="2">
    <source>
        <dbReference type="SAM" id="SignalP"/>
    </source>
</evidence>
<dbReference type="PRINTS" id="PR00291">
    <property type="entry name" value="KUNITZINHBTR"/>
</dbReference>
<evidence type="ECO:0000313" key="3">
    <source>
        <dbReference type="EMBL" id="CAF1910316.1"/>
    </source>
</evidence>
<organism evidence="4 5">
    <name type="scientific">Brassica napus</name>
    <name type="common">Rape</name>
    <dbReference type="NCBI Taxonomy" id="3708"/>
    <lineage>
        <taxon>Eukaryota</taxon>
        <taxon>Viridiplantae</taxon>
        <taxon>Streptophyta</taxon>
        <taxon>Embryophyta</taxon>
        <taxon>Tracheophyta</taxon>
        <taxon>Spermatophyta</taxon>
        <taxon>Magnoliopsida</taxon>
        <taxon>eudicotyledons</taxon>
        <taxon>Gunneridae</taxon>
        <taxon>Pentapetalae</taxon>
        <taxon>rosids</taxon>
        <taxon>malvids</taxon>
        <taxon>Brassicales</taxon>
        <taxon>Brassicaceae</taxon>
        <taxon>Brassiceae</taxon>
        <taxon>Brassica</taxon>
    </lineage>
</organism>
<gene>
    <name evidence="4" type="primary">BnaC02g46470D</name>
    <name evidence="3" type="ORF">DARMORV10_C02P30960.1</name>
    <name evidence="4" type="ORF">GSBRNA2T00027621001</name>
</gene>
<dbReference type="GO" id="GO:0004866">
    <property type="term" value="F:endopeptidase inhibitor activity"/>
    <property type="evidence" value="ECO:0007669"/>
    <property type="project" value="InterPro"/>
</dbReference>
<dbReference type="EMBL" id="LK033798">
    <property type="protein sequence ID" value="CDY59714.1"/>
    <property type="molecule type" value="Genomic_DNA"/>
</dbReference>
<dbReference type="Proteomes" id="UP000028999">
    <property type="component" value="Unassembled WGS sequence"/>
</dbReference>
<sequence length="232" mass="25546">MDSHFLHPVTISYNQLHKHKRINPMFYFLLALTALLAATPNAAKPVLDTDGDFIFDGSYYVLPAIFGAAGGGLNLASRGSNQCPLFVGQEISEVDRGIPVKFSNWRLKVGFVPESEKLNIKMDVEATICVQSTYWWVTAAPSGFRTSFITAGPNPEAGEDSSRSFFQIEKAKGFPDGYHIMFCPNDNDCINVGIVVDEYGVRRLALSSMPFPFVFMKATGTQTSSKPIMSII</sequence>
<keyword evidence="1" id="KW-0812">Transmembrane</keyword>
<proteinExistence type="predicted"/>
<protein>
    <submittedName>
        <fullName evidence="3">(rape) hypothetical protein</fullName>
    </submittedName>
    <submittedName>
        <fullName evidence="4">BnaC02g46470D protein</fullName>
    </submittedName>
</protein>
<keyword evidence="5" id="KW-1185">Reference proteome</keyword>
<dbReference type="Pfam" id="PF00197">
    <property type="entry name" value="Kunitz_legume"/>
    <property type="match status" value="1"/>
</dbReference>
<reference evidence="4 5" key="1">
    <citation type="journal article" date="2014" name="Science">
        <title>Plant genetics. Early allopolyploid evolution in the post-Neolithic Brassica napus oilseed genome.</title>
        <authorList>
            <person name="Chalhoub B."/>
            <person name="Denoeud F."/>
            <person name="Liu S."/>
            <person name="Parkin I.A."/>
            <person name="Tang H."/>
            <person name="Wang X."/>
            <person name="Chiquet J."/>
            <person name="Belcram H."/>
            <person name="Tong C."/>
            <person name="Samans B."/>
            <person name="Correa M."/>
            <person name="Da Silva C."/>
            <person name="Just J."/>
            <person name="Falentin C."/>
            <person name="Koh C.S."/>
            <person name="Le Clainche I."/>
            <person name="Bernard M."/>
            <person name="Bento P."/>
            <person name="Noel B."/>
            <person name="Labadie K."/>
            <person name="Alberti A."/>
            <person name="Charles M."/>
            <person name="Arnaud D."/>
            <person name="Guo H."/>
            <person name="Daviaud C."/>
            <person name="Alamery S."/>
            <person name="Jabbari K."/>
            <person name="Zhao M."/>
            <person name="Edger P.P."/>
            <person name="Chelaifa H."/>
            <person name="Tack D."/>
            <person name="Lassalle G."/>
            <person name="Mestiri I."/>
            <person name="Schnel N."/>
            <person name="Le Paslier M.C."/>
            <person name="Fan G."/>
            <person name="Renault V."/>
            <person name="Bayer P.E."/>
            <person name="Golicz A.A."/>
            <person name="Manoli S."/>
            <person name="Lee T.H."/>
            <person name="Thi V.H."/>
            <person name="Chalabi S."/>
            <person name="Hu Q."/>
            <person name="Fan C."/>
            <person name="Tollenaere R."/>
            <person name="Lu Y."/>
            <person name="Battail C."/>
            <person name="Shen J."/>
            <person name="Sidebottom C.H."/>
            <person name="Wang X."/>
            <person name="Canaguier A."/>
            <person name="Chauveau A."/>
            <person name="Berard A."/>
            <person name="Deniot G."/>
            <person name="Guan M."/>
            <person name="Liu Z."/>
            <person name="Sun F."/>
            <person name="Lim Y.P."/>
            <person name="Lyons E."/>
            <person name="Town C.D."/>
            <person name="Bancroft I."/>
            <person name="Wang X."/>
            <person name="Meng J."/>
            <person name="Ma J."/>
            <person name="Pires J.C."/>
            <person name="King G.J."/>
            <person name="Brunel D."/>
            <person name="Delourme R."/>
            <person name="Renard M."/>
            <person name="Aury J.M."/>
            <person name="Adams K.L."/>
            <person name="Batley J."/>
            <person name="Snowdon R.J."/>
            <person name="Tost J."/>
            <person name="Edwards D."/>
            <person name="Zhou Y."/>
            <person name="Hua W."/>
            <person name="Sharpe A.G."/>
            <person name="Paterson A.H."/>
            <person name="Guan C."/>
            <person name="Wincker P."/>
        </authorList>
    </citation>
    <scope>NUCLEOTIDE SEQUENCE [LARGE SCALE GENOMIC DNA]</scope>
    <source>
        <strain evidence="5">cv. Darmor-bzh</strain>
    </source>
</reference>
<dbReference type="Gene3D" id="2.80.10.50">
    <property type="match status" value="1"/>
</dbReference>
<dbReference type="Gramene" id="CDY59714">
    <property type="protein sequence ID" value="CDY59714"/>
    <property type="gene ID" value="GSBRNA2T00027621001"/>
</dbReference>
<dbReference type="SMR" id="A0A078J257"/>
<feature type="signal peptide" evidence="2">
    <location>
        <begin position="1"/>
        <end position="43"/>
    </location>
</feature>
<dbReference type="PANTHER" id="PTHR33107:SF83">
    <property type="entry name" value="(RAPE) HYPOTHETICAL PROTEIN"/>
    <property type="match status" value="1"/>
</dbReference>
<feature type="transmembrane region" description="Helical" evidence="1">
    <location>
        <begin position="58"/>
        <end position="76"/>
    </location>
</feature>
<dbReference type="MEROPS" id="I03.031"/>
<dbReference type="InterPro" id="IPR002160">
    <property type="entry name" value="Prot_inh_Kunz-lg"/>
</dbReference>
<evidence type="ECO:0000313" key="5">
    <source>
        <dbReference type="Proteomes" id="UP000028999"/>
    </source>
</evidence>
<reference evidence="4" key="2">
    <citation type="submission" date="2014-06" db="EMBL/GenBank/DDBJ databases">
        <authorList>
            <person name="Genoscope - CEA"/>
        </authorList>
    </citation>
    <scope>NUCLEOTIDE SEQUENCE</scope>
</reference>
<keyword evidence="1" id="KW-1133">Transmembrane helix</keyword>
<accession>A0A078J257</accession>
<keyword evidence="2" id="KW-0732">Signal</keyword>
<feature type="chain" id="PRO_5040561421" evidence="2">
    <location>
        <begin position="44"/>
        <end position="232"/>
    </location>
</feature>
<dbReference type="SMART" id="SM00452">
    <property type="entry name" value="STI"/>
    <property type="match status" value="1"/>
</dbReference>
<keyword evidence="1" id="KW-0472">Membrane</keyword>
<reference evidence="3" key="3">
    <citation type="submission" date="2021-01" db="EMBL/GenBank/DDBJ databases">
        <authorList>
            <consortium name="Genoscope - CEA"/>
            <person name="William W."/>
        </authorList>
    </citation>
    <scope>NUCLEOTIDE SEQUENCE</scope>
</reference>
<dbReference type="Proteomes" id="UP001295469">
    <property type="component" value="Chromosome C02"/>
</dbReference>
<name>A0A078J257_BRANA</name>
<dbReference type="CDD" id="cd23366">
    <property type="entry name" value="beta-trefoil_STI_AtTPI-like"/>
    <property type="match status" value="1"/>
</dbReference>
<evidence type="ECO:0000313" key="4">
    <source>
        <dbReference type="EMBL" id="CDY59714.1"/>
    </source>
</evidence>
<dbReference type="InterPro" id="IPR011065">
    <property type="entry name" value="Kunitz_inhibitor_STI-like_sf"/>
</dbReference>
<dbReference type="PaxDb" id="3708-A0A078J257"/>
<dbReference type="SUPFAM" id="SSF50386">
    <property type="entry name" value="STI-like"/>
    <property type="match status" value="1"/>
</dbReference>
<dbReference type="AlphaFoldDB" id="A0A078J257"/>
<dbReference type="OMA" id="DNDCINV"/>
<dbReference type="STRING" id="3708.A0A078J257"/>
<dbReference type="PROSITE" id="PS00283">
    <property type="entry name" value="SOYBEAN_KUNITZ"/>
    <property type="match status" value="1"/>
</dbReference>
<evidence type="ECO:0000256" key="1">
    <source>
        <dbReference type="SAM" id="Phobius"/>
    </source>
</evidence>
<dbReference type="PANTHER" id="PTHR33107">
    <property type="entry name" value="KUNITZ TRYPSIN INHIBITOR 2"/>
    <property type="match status" value="1"/>
</dbReference>
<dbReference type="OrthoDB" id="1751999at2759"/>